<keyword evidence="4" id="KW-1185">Reference proteome</keyword>
<organism evidence="3 4">
    <name type="scientific">Albugo candida</name>
    <dbReference type="NCBI Taxonomy" id="65357"/>
    <lineage>
        <taxon>Eukaryota</taxon>
        <taxon>Sar</taxon>
        <taxon>Stramenopiles</taxon>
        <taxon>Oomycota</taxon>
        <taxon>Peronosporomycetes</taxon>
        <taxon>Albuginales</taxon>
        <taxon>Albuginaceae</taxon>
        <taxon>Albugo</taxon>
    </lineage>
</organism>
<feature type="signal peptide" evidence="2">
    <location>
        <begin position="1"/>
        <end position="21"/>
    </location>
</feature>
<keyword evidence="2" id="KW-0732">Signal</keyword>
<feature type="compositionally biased region" description="Acidic residues" evidence="1">
    <location>
        <begin position="100"/>
        <end position="112"/>
    </location>
</feature>
<sequence length="139" mass="15221">MMCVTSQSLAMIALILIKSNGQLQVLGKQSQSGPSKSLVLPREQAKSNSFREKRRRTEEKKANTAPEVAAMDQIQKGFAQMSVDSPNAYAEGSQSTISVDDYDNQTSSEDDSISQPNPSQNFKRVHEAKVKKSGKKKSA</sequence>
<dbReference type="AlphaFoldDB" id="A0A024GC24"/>
<reference evidence="3 4" key="1">
    <citation type="submission" date="2012-05" db="EMBL/GenBank/DDBJ databases">
        <title>Recombination and specialization in a pathogen metapopulation.</title>
        <authorList>
            <person name="Gardiner A."/>
            <person name="Kemen E."/>
            <person name="Schultz-Larsen T."/>
            <person name="MacLean D."/>
            <person name="Van Oosterhout C."/>
            <person name="Jones J.D.G."/>
        </authorList>
    </citation>
    <scope>NUCLEOTIDE SEQUENCE [LARGE SCALE GENOMIC DNA]</scope>
    <source>
        <strain evidence="3 4">Ac Nc2</strain>
    </source>
</reference>
<evidence type="ECO:0000313" key="4">
    <source>
        <dbReference type="Proteomes" id="UP000053237"/>
    </source>
</evidence>
<dbReference type="EMBL" id="CAIX01000061">
    <property type="protein sequence ID" value="CCI44095.1"/>
    <property type="molecule type" value="Genomic_DNA"/>
</dbReference>
<name>A0A024GC24_9STRA</name>
<accession>A0A024GC24</accession>
<feature type="chain" id="PRO_5001532317" evidence="2">
    <location>
        <begin position="22"/>
        <end position="139"/>
    </location>
</feature>
<comment type="caution">
    <text evidence="3">The sequence shown here is derived from an EMBL/GenBank/DDBJ whole genome shotgun (WGS) entry which is preliminary data.</text>
</comment>
<evidence type="ECO:0000256" key="2">
    <source>
        <dbReference type="SAM" id="SignalP"/>
    </source>
</evidence>
<evidence type="ECO:0000256" key="1">
    <source>
        <dbReference type="SAM" id="MobiDB-lite"/>
    </source>
</evidence>
<feature type="compositionally biased region" description="Basic and acidic residues" evidence="1">
    <location>
        <begin position="43"/>
        <end position="62"/>
    </location>
</feature>
<dbReference type="InParanoid" id="A0A024GC24"/>
<protein>
    <submittedName>
        <fullName evidence="3">Uncharacterized protein</fullName>
    </submittedName>
</protein>
<feature type="compositionally biased region" description="Polar residues" evidence="1">
    <location>
        <begin position="113"/>
        <end position="122"/>
    </location>
</feature>
<feature type="region of interest" description="Disordered" evidence="1">
    <location>
        <begin position="28"/>
        <end position="139"/>
    </location>
</feature>
<proteinExistence type="predicted"/>
<evidence type="ECO:0000313" key="3">
    <source>
        <dbReference type="EMBL" id="CCI44095.1"/>
    </source>
</evidence>
<dbReference type="Proteomes" id="UP000053237">
    <property type="component" value="Unassembled WGS sequence"/>
</dbReference>
<gene>
    <name evidence="3" type="ORF">BN9_048790</name>
</gene>